<dbReference type="EMBL" id="AWNI01000008">
    <property type="protein sequence ID" value="ETS63641.1"/>
    <property type="molecule type" value="Genomic_DNA"/>
</dbReference>
<comment type="caution">
    <text evidence="3">The sequence shown here is derived from an EMBL/GenBank/DDBJ whole genome shotgun (WGS) entry which is preliminary data.</text>
</comment>
<dbReference type="HOGENOM" id="CLU_492676_0_0_1"/>
<keyword evidence="2" id="KW-0812">Transmembrane</keyword>
<dbReference type="InterPro" id="IPR009571">
    <property type="entry name" value="SUR7/Rim9-like_fungi"/>
</dbReference>
<gene>
    <name evidence="3" type="ORF">PaG_01940</name>
</gene>
<feature type="transmembrane region" description="Helical" evidence="2">
    <location>
        <begin position="302"/>
        <end position="326"/>
    </location>
</feature>
<proteinExistence type="predicted"/>
<feature type="transmembrane region" description="Helical" evidence="2">
    <location>
        <begin position="452"/>
        <end position="470"/>
    </location>
</feature>
<dbReference type="AlphaFoldDB" id="W3VS67"/>
<protein>
    <submittedName>
        <fullName evidence="3">Uncharacterized protein</fullName>
    </submittedName>
</protein>
<dbReference type="GO" id="GO:0031505">
    <property type="term" value="P:fungal-type cell wall organization"/>
    <property type="evidence" value="ECO:0007669"/>
    <property type="project" value="TreeGrafter"/>
</dbReference>
<dbReference type="PANTHER" id="PTHR28019:SF2">
    <property type="entry name" value="CELL MEMBRANE PROTEIN YLR413W-RELATED"/>
    <property type="match status" value="1"/>
</dbReference>
<dbReference type="PANTHER" id="PTHR28019">
    <property type="entry name" value="CELL MEMBRANE PROTEIN YLR413W-RELATED"/>
    <property type="match status" value="1"/>
</dbReference>
<name>W3VS67_MOEAP</name>
<evidence type="ECO:0000256" key="1">
    <source>
        <dbReference type="SAM" id="MobiDB-lite"/>
    </source>
</evidence>
<keyword evidence="4" id="KW-1185">Reference proteome</keyword>
<feature type="transmembrane region" description="Helical" evidence="2">
    <location>
        <begin position="476"/>
        <end position="502"/>
    </location>
</feature>
<sequence length="553" mass="59265">MLVGSTFDDAAQPPKKHGGLPIQAPPAAPICPALPCPHPPRPAPAHPLQAEVPVEVIVILPSPALDRSLSDEWTAIPPILASELHISLVALVASYPLVTIVPVFITTTTTTTILATASLRRSALDAARSSRLLPEYQRITPTPPFTSQHMLRPVLFRNSHATVRASHADEAVGFFGERQALCCRYATRVARELSSQQHLGPRAKSCTSLTAGSGLKTGAGKALFAPTQFAHAECCGCEFSRTRSTQACRRLDPVKSHLEQHADPLVCPSYPPLLPFPLACGDDGDMAVTHSRGAAYTVRNCWASFGLFCIHVGEFLTFAAVILMVFANIGQLTNNIVTRNIRYVSVDASNLGNALASTNTATNNLYAANPAAPVAQGNGIRQSYQWGLYNYCAGQPSGDSRACSDKSFGFEWLPVDALLNDAPQDARNGIQNFLPEATFRDSKYLGDYSKPAMYLIFIGSCLALLSWISGLLSHRFAFLGAAFIALLAALTLGVGAALLTAIYTKARDSVGVQYGVVVHYGNALWMTWGAFVACVLAIVPYILSCCTGRSDDY</sequence>
<keyword evidence="2" id="KW-0472">Membrane</keyword>
<evidence type="ECO:0000313" key="3">
    <source>
        <dbReference type="EMBL" id="ETS63641.1"/>
    </source>
</evidence>
<keyword evidence="2" id="KW-1133">Transmembrane helix</keyword>
<accession>W3VS67</accession>
<dbReference type="OrthoDB" id="3349852at2759"/>
<dbReference type="Pfam" id="PF06687">
    <property type="entry name" value="SUR7"/>
    <property type="match status" value="1"/>
</dbReference>
<dbReference type="Proteomes" id="UP000019462">
    <property type="component" value="Unassembled WGS sequence"/>
</dbReference>
<feature type="region of interest" description="Disordered" evidence="1">
    <location>
        <begin position="1"/>
        <end position="21"/>
    </location>
</feature>
<evidence type="ECO:0000313" key="4">
    <source>
        <dbReference type="Proteomes" id="UP000019462"/>
    </source>
</evidence>
<dbReference type="GO" id="GO:0051285">
    <property type="term" value="C:cell cortex of cell tip"/>
    <property type="evidence" value="ECO:0007669"/>
    <property type="project" value="TreeGrafter"/>
</dbReference>
<dbReference type="InterPro" id="IPR052413">
    <property type="entry name" value="SUR7_domain"/>
</dbReference>
<organism evidence="3 4">
    <name type="scientific">Moesziomyces aphidis</name>
    <name type="common">Pseudozyma aphidis</name>
    <dbReference type="NCBI Taxonomy" id="84754"/>
    <lineage>
        <taxon>Eukaryota</taxon>
        <taxon>Fungi</taxon>
        <taxon>Dikarya</taxon>
        <taxon>Basidiomycota</taxon>
        <taxon>Ustilaginomycotina</taxon>
        <taxon>Ustilaginomycetes</taxon>
        <taxon>Ustilaginales</taxon>
        <taxon>Ustilaginaceae</taxon>
        <taxon>Moesziomyces</taxon>
    </lineage>
</organism>
<dbReference type="GO" id="GO:0005886">
    <property type="term" value="C:plasma membrane"/>
    <property type="evidence" value="ECO:0007669"/>
    <property type="project" value="InterPro"/>
</dbReference>
<evidence type="ECO:0000256" key="2">
    <source>
        <dbReference type="SAM" id="Phobius"/>
    </source>
</evidence>
<reference evidence="3 4" key="1">
    <citation type="journal article" date="2014" name="Genome Announc.">
        <title>Genome sequence of the basidiomycetous fungus Pseudozyma aphidis DSM70725, an efficient producer of biosurfactant mannosylerythritol lipids.</title>
        <authorList>
            <person name="Lorenz S."/>
            <person name="Guenther M."/>
            <person name="Grumaz C."/>
            <person name="Rupp S."/>
            <person name="Zibek S."/>
            <person name="Sohn K."/>
        </authorList>
    </citation>
    <scope>NUCLEOTIDE SEQUENCE [LARGE SCALE GENOMIC DNA]</scope>
    <source>
        <strain evidence="4">ATCC 32657 / CBS 517.83 / DSM 70725 / JCM 10318 / NBRC 10182 / NRRL Y-7954 / St-0401</strain>
    </source>
</reference>
<feature type="transmembrane region" description="Helical" evidence="2">
    <location>
        <begin position="523"/>
        <end position="543"/>
    </location>
</feature>